<reference evidence="5" key="1">
    <citation type="journal article" date="2019" name="Int. J. Syst. Evol. Microbiol.">
        <title>The Global Catalogue of Microorganisms (GCM) 10K type strain sequencing project: providing services to taxonomists for standard genome sequencing and annotation.</title>
        <authorList>
            <consortium name="The Broad Institute Genomics Platform"/>
            <consortium name="The Broad Institute Genome Sequencing Center for Infectious Disease"/>
            <person name="Wu L."/>
            <person name="Ma J."/>
        </authorList>
    </citation>
    <scope>NUCLEOTIDE SEQUENCE [LARGE SCALE GENOMIC DNA]</scope>
    <source>
        <strain evidence="5">CGMCC 4.1782</strain>
    </source>
</reference>
<dbReference type="NCBIfam" id="TIGR04183">
    <property type="entry name" value="Por_Secre_tail"/>
    <property type="match status" value="1"/>
</dbReference>
<evidence type="ECO:0000313" key="4">
    <source>
        <dbReference type="EMBL" id="MFD2245773.1"/>
    </source>
</evidence>
<protein>
    <submittedName>
        <fullName evidence="4">T9SS type A sorting domain-containing protein</fullName>
    </submittedName>
</protein>
<dbReference type="InterPro" id="IPR013783">
    <property type="entry name" value="Ig-like_fold"/>
</dbReference>
<feature type="domain" description="Ig-like" evidence="2">
    <location>
        <begin position="403"/>
        <end position="477"/>
    </location>
</feature>
<feature type="chain" id="PRO_5045733365" evidence="1">
    <location>
        <begin position="37"/>
        <end position="1794"/>
    </location>
</feature>
<dbReference type="Pfam" id="PF19081">
    <property type="entry name" value="Ig_7"/>
    <property type="match status" value="2"/>
</dbReference>
<evidence type="ECO:0000259" key="3">
    <source>
        <dbReference type="Pfam" id="PF19408"/>
    </source>
</evidence>
<dbReference type="InterPro" id="IPR045829">
    <property type="entry name" value="PKD_6"/>
</dbReference>
<dbReference type="InterPro" id="IPR044023">
    <property type="entry name" value="Ig_7"/>
</dbReference>
<dbReference type="RefSeq" id="WP_250427422.1">
    <property type="nucleotide sequence ID" value="NZ_JALPRR010000001.1"/>
</dbReference>
<evidence type="ECO:0000259" key="2">
    <source>
        <dbReference type="Pfam" id="PF19081"/>
    </source>
</evidence>
<organism evidence="4 5">
    <name type="scientific">Pontibacter ruber</name>
    <dbReference type="NCBI Taxonomy" id="1343895"/>
    <lineage>
        <taxon>Bacteria</taxon>
        <taxon>Pseudomonadati</taxon>
        <taxon>Bacteroidota</taxon>
        <taxon>Cytophagia</taxon>
        <taxon>Cytophagales</taxon>
        <taxon>Hymenobacteraceae</taxon>
        <taxon>Pontibacter</taxon>
    </lineage>
</organism>
<keyword evidence="1" id="KW-0732">Signal</keyword>
<dbReference type="Gene3D" id="2.60.40.10">
    <property type="entry name" value="Immunoglobulins"/>
    <property type="match status" value="2"/>
</dbReference>
<dbReference type="Proteomes" id="UP001597374">
    <property type="component" value="Unassembled WGS sequence"/>
</dbReference>
<feature type="domain" description="Ig-like" evidence="2">
    <location>
        <begin position="235"/>
        <end position="318"/>
    </location>
</feature>
<comment type="caution">
    <text evidence="4">The sequence shown here is derived from an EMBL/GenBank/DDBJ whole genome shotgun (WGS) entry which is preliminary data.</text>
</comment>
<sequence>MKKNFTQLIFSKISKKQYIVAFASLLMVLLSQVTMAQTINPTNGLNPSCATMGQSFVLTINGTGFSTGANNVMVQASVVNSGVTTVVTEILGTSNNGTQITITIPANSPIVSSARTLELRVANRSGNSSNFSFNGSAPASLTINGATNVGEISGLNTLCAGTKGVVYSVAPVNGAQSYSWTLPTGATVVSGANTNRITVDFANNATSGTVTVAARNACNTAGTTSTLNININPLPAAPNTISASRCGTGTVTLSAQGAPTGGSYRWYTVATGGTAISGATAATYSPSLASTTTYYVSTVSAAGCESATRTAVTATINPLPTVSITTNLASEYCTTDQTIVLAGSPSGAGGSFRILKDGIEVATGAAFNPGTLGAGTYVIEYSYTDGNTCTNTATKSVRVKQQPVITVSSNLEICAGQSATLTASGADSYIWSPATGLSSTSGANVTASPTQTTTYTVIGVTEGCQSVAKTVTVTVNPLPDVEITLRGPAVFCPENYVDLVAVNNPNYSYQWFRLNDSGSSTAVAASAEGPYVYQATQTGNYYVTITTDKGCVLSSETVAVKVANVPTKATFSITGATTFCEGGSVRFSANQSPTSEPYTYQWQKSTDGNVFDDIEGALASTYTANASGFYRVLVSNTAESSEEVEKCTKISDAVEVTVILQPTAQILGGNQTVCTDPDGVTSFFIEGVYTGGVRSWSTNKGGWNIVEVTDPETGKTSVRVDVAAGNPATSAVVTLKSSNSTSACTTALSSITLSVQPIPNTTITANRSTTLCKGEAVVLTANPGTGNYVWSTGETTRSITVFEAGSYTVKVTNSYGCDITSAPTAVTVNELPVVSIVSDLKASYCKSEAAVTLAGSPASGTFRILRGTTVVVTNATELNPGTLAAGTYIVEYSYTDGNTCTNKVSKQVTINALPVVNIVQPSLTSYCLNHEAITLAGNYNSGNFTINGQAATVFNPSTLGVGTHTVTYSYTDGNSCTNTVSKSVTVTPLPAKPTISNLKATYYTGDAPVIMQVSPSSATGGTFTVRNASGQTVSTSSTFSPCTLGVGTYNVTYTYTSGGCSNTSDPVTVRIIQSIYKAVVTSSMKPFCRGDNVTHTVRVWRDAEVIYPYLTNAAGDPVRADGSLVGPQELPVANPAYPFPANTPDIIKQYSWRYFDPIVKGGVEVTSGITYQWTKNQEPEIGEDKKTFTNAGLSSLDYYGAYVTVGGGSCGPNFSERISSRAYTAEQADYTIALSATPNPVCQGQPVTFTATLDGDFPWASSNLQLNWLVNGVVQHTTAYTGDNAALQWTVATLKDGDAVSIDFNTDIEGFDKTSKCRDRSNSNVIEIDVNDIVTATATPKTPTICAGASEVFSFVVNATGTNEMSYNWTVGTAPNAKTYTTTTPSLTITADNSFAPGTYPVSVLLSNTCETINMDLGSLTIKAAPQLFTLSGNGSYCTSSNPDGVEVTLNGSEIGVNYQLMLGSNPIGAPMAGTGNALNFGKQPSGTYSIVATFPNTVSCPTTMTGRALISAIPPTVKAGELKVTWNPAGTEWTVEALQYSPYGETAKYEWFTRTRATPENPWVLNSSSTTSTLIVENPPLDLEIMARITRMDDICEVYELNNIGVTPLPVELIYLKAEKQGKDVRVEWATASEDDNKGFEVQVSQDGKTFRTLSFVASKDSDSRIKQVYEYLDTENGKYGTRYYRLKQIDNDGDFEYFGAKAITFEVVANKIKVYPNPFESEMELSIDAEVAGEVEITVTSSIGQQILQRTMRVEKGVNVEKMILDPSLPRGMYIVTTRMGDLTSNFKLLKK</sequence>
<keyword evidence="5" id="KW-1185">Reference proteome</keyword>
<feature type="signal peptide" evidence="1">
    <location>
        <begin position="1"/>
        <end position="36"/>
    </location>
</feature>
<gene>
    <name evidence="4" type="ORF">ACFSKP_05870</name>
</gene>
<dbReference type="Pfam" id="PF19408">
    <property type="entry name" value="PKD_6"/>
    <property type="match status" value="1"/>
</dbReference>
<accession>A0ABW5CVD1</accession>
<evidence type="ECO:0000313" key="5">
    <source>
        <dbReference type="Proteomes" id="UP001597374"/>
    </source>
</evidence>
<dbReference type="EMBL" id="JBHUIM010000001">
    <property type="protein sequence ID" value="MFD2245773.1"/>
    <property type="molecule type" value="Genomic_DNA"/>
</dbReference>
<evidence type="ECO:0000256" key="1">
    <source>
        <dbReference type="SAM" id="SignalP"/>
    </source>
</evidence>
<feature type="domain" description="PKD-like" evidence="3">
    <location>
        <begin position="148"/>
        <end position="228"/>
    </location>
</feature>
<name>A0ABW5CVD1_9BACT</name>
<proteinExistence type="predicted"/>
<dbReference type="InterPro" id="IPR026444">
    <property type="entry name" value="Secre_tail"/>
</dbReference>